<dbReference type="InterPro" id="IPR051199">
    <property type="entry name" value="LPS_LOS_Heptosyltrfase"/>
</dbReference>
<dbReference type="PANTHER" id="PTHR30160">
    <property type="entry name" value="TETRAACYLDISACCHARIDE 4'-KINASE-RELATED"/>
    <property type="match status" value="1"/>
</dbReference>
<protein>
    <submittedName>
        <fullName evidence="4">Glycosyltransferase family 9 protein</fullName>
    </submittedName>
</protein>
<feature type="region of interest" description="Disordered" evidence="3">
    <location>
        <begin position="280"/>
        <end position="304"/>
    </location>
</feature>
<evidence type="ECO:0000256" key="1">
    <source>
        <dbReference type="ARBA" id="ARBA00022676"/>
    </source>
</evidence>
<keyword evidence="2" id="KW-0808">Transferase</keyword>
<name>A0ABT5ZE02_9ACTN</name>
<sequence length="337" mass="35356">MGLSTSEQPPVRQVLVLRALGLGDLLAAVPALRALRRRLPDHRITLACSAELADAVATIGSVHRLLPTTAPGRSVPERLIWAGRPPDIAVDLHGSGAASCLPLRALRPSALLAYAEPCGPPWLPEEHERSRWCRLLDWYGLPADPGDLAITVPDTRTSAPGAIVIHPGAEAAARRWPAERFAAVAQALHRCGHRVVVTAGAGEGHLANSVAVQAGLPPGSVVGGTTDIPFKRLAALLAHARAVVVGDTGLAHLASALGTPSVVLFGPVHPRLWGPPADGPHRVLWHGDPDGDGRPGDAHGQQPDERLLRITVEEVLDAVNTLPPGPARRHRLTGTDG</sequence>
<organism evidence="4 5">
    <name type="scientific">Streptomyces silvisoli</name>
    <dbReference type="NCBI Taxonomy" id="3034235"/>
    <lineage>
        <taxon>Bacteria</taxon>
        <taxon>Bacillati</taxon>
        <taxon>Actinomycetota</taxon>
        <taxon>Actinomycetes</taxon>
        <taxon>Kitasatosporales</taxon>
        <taxon>Streptomycetaceae</taxon>
        <taxon>Streptomyces</taxon>
    </lineage>
</organism>
<evidence type="ECO:0000256" key="3">
    <source>
        <dbReference type="SAM" id="MobiDB-lite"/>
    </source>
</evidence>
<dbReference type="SUPFAM" id="SSF53756">
    <property type="entry name" value="UDP-Glycosyltransferase/glycogen phosphorylase"/>
    <property type="match status" value="1"/>
</dbReference>
<evidence type="ECO:0000313" key="5">
    <source>
        <dbReference type="Proteomes" id="UP001216579"/>
    </source>
</evidence>
<proteinExistence type="predicted"/>
<comment type="caution">
    <text evidence="4">The sequence shown here is derived from an EMBL/GenBank/DDBJ whole genome shotgun (WGS) entry which is preliminary data.</text>
</comment>
<keyword evidence="1" id="KW-0328">Glycosyltransferase</keyword>
<keyword evidence="5" id="KW-1185">Reference proteome</keyword>
<dbReference type="Pfam" id="PF01075">
    <property type="entry name" value="Glyco_transf_9"/>
    <property type="match status" value="1"/>
</dbReference>
<dbReference type="Proteomes" id="UP001216579">
    <property type="component" value="Unassembled WGS sequence"/>
</dbReference>
<dbReference type="EMBL" id="JARJBC010000001">
    <property type="protein sequence ID" value="MDF3287784.1"/>
    <property type="molecule type" value="Genomic_DNA"/>
</dbReference>
<accession>A0ABT5ZE02</accession>
<gene>
    <name evidence="4" type="ORF">P3G67_00735</name>
</gene>
<dbReference type="Gene3D" id="3.40.50.2000">
    <property type="entry name" value="Glycogen Phosphorylase B"/>
    <property type="match status" value="2"/>
</dbReference>
<evidence type="ECO:0000313" key="4">
    <source>
        <dbReference type="EMBL" id="MDF3287784.1"/>
    </source>
</evidence>
<reference evidence="4 5" key="1">
    <citation type="submission" date="2023-03" db="EMBL/GenBank/DDBJ databases">
        <title>Draft genome sequence of Streptomyces sp. RB6PN23 isolated from peat swamp forest in Thailand.</title>
        <authorList>
            <person name="Klaysubun C."/>
            <person name="Duangmal K."/>
        </authorList>
    </citation>
    <scope>NUCLEOTIDE SEQUENCE [LARGE SCALE GENOMIC DNA]</scope>
    <source>
        <strain evidence="4 5">RB6PN23</strain>
    </source>
</reference>
<dbReference type="RefSeq" id="WP_276091670.1">
    <property type="nucleotide sequence ID" value="NZ_JARJBC010000001.1"/>
</dbReference>
<dbReference type="CDD" id="cd03789">
    <property type="entry name" value="GT9_LPS_heptosyltransferase"/>
    <property type="match status" value="1"/>
</dbReference>
<dbReference type="PANTHER" id="PTHR30160:SF1">
    <property type="entry name" value="LIPOPOLYSACCHARIDE 1,2-N-ACETYLGLUCOSAMINETRANSFERASE-RELATED"/>
    <property type="match status" value="1"/>
</dbReference>
<dbReference type="InterPro" id="IPR002201">
    <property type="entry name" value="Glyco_trans_9"/>
</dbReference>
<evidence type="ECO:0000256" key="2">
    <source>
        <dbReference type="ARBA" id="ARBA00022679"/>
    </source>
</evidence>